<dbReference type="AlphaFoldDB" id="A0A8T0HWA7"/>
<evidence type="ECO:0000313" key="2">
    <source>
        <dbReference type="EMBL" id="KAG0574999.1"/>
    </source>
</evidence>
<comment type="caution">
    <text evidence="2">The sequence shown here is derived from an EMBL/GenBank/DDBJ whole genome shotgun (WGS) entry which is preliminary data.</text>
</comment>
<evidence type="ECO:0008006" key="4">
    <source>
        <dbReference type="Google" id="ProtNLM"/>
    </source>
</evidence>
<dbReference type="Proteomes" id="UP000822688">
    <property type="component" value="Chromosome V"/>
</dbReference>
<organism evidence="2 3">
    <name type="scientific">Ceratodon purpureus</name>
    <name type="common">Fire moss</name>
    <name type="synonym">Dicranum purpureum</name>
    <dbReference type="NCBI Taxonomy" id="3225"/>
    <lineage>
        <taxon>Eukaryota</taxon>
        <taxon>Viridiplantae</taxon>
        <taxon>Streptophyta</taxon>
        <taxon>Embryophyta</taxon>
        <taxon>Bryophyta</taxon>
        <taxon>Bryophytina</taxon>
        <taxon>Bryopsida</taxon>
        <taxon>Dicranidae</taxon>
        <taxon>Pseudoditrichales</taxon>
        <taxon>Ditrichaceae</taxon>
        <taxon>Ceratodon</taxon>
    </lineage>
</organism>
<sequence length="114" mass="13326">GPLWAHRWSSLRLFLLFYSGLHPQISSSGTESSFFWQWHCHFLIYNILVPARLSHEMGSMVPYLLYCKLNHSNNLGKLEQQNSKIHQGNRLSAHQRSLVRSCTNSIDFLSHRFI</sequence>
<evidence type="ECO:0000256" key="1">
    <source>
        <dbReference type="SAM" id="SignalP"/>
    </source>
</evidence>
<proteinExistence type="predicted"/>
<protein>
    <recommendedName>
        <fullName evidence="4">Secreted protein</fullName>
    </recommendedName>
</protein>
<name>A0A8T0HWA7_CERPU</name>
<feature type="non-terminal residue" evidence="2">
    <location>
        <position position="1"/>
    </location>
</feature>
<accession>A0A8T0HWA7</accession>
<feature type="chain" id="PRO_5035815105" description="Secreted protein" evidence="1">
    <location>
        <begin position="24"/>
        <end position="114"/>
    </location>
</feature>
<feature type="signal peptide" evidence="1">
    <location>
        <begin position="1"/>
        <end position="23"/>
    </location>
</feature>
<evidence type="ECO:0000313" key="3">
    <source>
        <dbReference type="Proteomes" id="UP000822688"/>
    </source>
</evidence>
<gene>
    <name evidence="2" type="ORF">KC19_VG309700</name>
</gene>
<keyword evidence="3" id="KW-1185">Reference proteome</keyword>
<reference evidence="2" key="1">
    <citation type="submission" date="2020-06" db="EMBL/GenBank/DDBJ databases">
        <title>WGS assembly of Ceratodon purpureus strain R40.</title>
        <authorList>
            <person name="Carey S.B."/>
            <person name="Jenkins J."/>
            <person name="Shu S."/>
            <person name="Lovell J.T."/>
            <person name="Sreedasyam A."/>
            <person name="Maumus F."/>
            <person name="Tiley G.P."/>
            <person name="Fernandez-Pozo N."/>
            <person name="Barry K."/>
            <person name="Chen C."/>
            <person name="Wang M."/>
            <person name="Lipzen A."/>
            <person name="Daum C."/>
            <person name="Saski C.A."/>
            <person name="Payton A.C."/>
            <person name="Mcbreen J.C."/>
            <person name="Conrad R.E."/>
            <person name="Kollar L.M."/>
            <person name="Olsson S."/>
            <person name="Huttunen S."/>
            <person name="Landis J.B."/>
            <person name="Wickett N.J."/>
            <person name="Johnson M.G."/>
            <person name="Rensing S.A."/>
            <person name="Grimwood J."/>
            <person name="Schmutz J."/>
            <person name="Mcdaniel S.F."/>
        </authorList>
    </citation>
    <scope>NUCLEOTIDE SEQUENCE</scope>
    <source>
        <strain evidence="2">R40</strain>
    </source>
</reference>
<dbReference type="EMBL" id="CM026426">
    <property type="protein sequence ID" value="KAG0574999.1"/>
    <property type="molecule type" value="Genomic_DNA"/>
</dbReference>
<keyword evidence="1" id="KW-0732">Signal</keyword>